<evidence type="ECO:0000313" key="2">
    <source>
        <dbReference type="Proteomes" id="UP001381693"/>
    </source>
</evidence>
<accession>A0AAN8X630</accession>
<reference evidence="1 2" key="1">
    <citation type="submission" date="2023-11" db="EMBL/GenBank/DDBJ databases">
        <title>Halocaridina rubra genome assembly.</title>
        <authorList>
            <person name="Smith C."/>
        </authorList>
    </citation>
    <scope>NUCLEOTIDE SEQUENCE [LARGE SCALE GENOMIC DNA]</scope>
    <source>
        <strain evidence="1">EP-1</strain>
        <tissue evidence="1">Whole</tissue>
    </source>
</reference>
<sequence>MKNPVAWVEDHVTGPDRDLSHGIAVPGLVLEEIIQFTKSLLPSLHLSLEIVFRKGKTSRMSVEGVFFLPHSEIS</sequence>
<keyword evidence="2" id="KW-1185">Reference proteome</keyword>
<gene>
    <name evidence="1" type="ORF">SK128_021889</name>
</gene>
<proteinExistence type="predicted"/>
<dbReference type="Proteomes" id="UP001381693">
    <property type="component" value="Unassembled WGS sequence"/>
</dbReference>
<comment type="caution">
    <text evidence="1">The sequence shown here is derived from an EMBL/GenBank/DDBJ whole genome shotgun (WGS) entry which is preliminary data.</text>
</comment>
<dbReference type="EMBL" id="JAXCGZ010009506">
    <property type="protein sequence ID" value="KAK7076946.1"/>
    <property type="molecule type" value="Genomic_DNA"/>
</dbReference>
<organism evidence="1 2">
    <name type="scientific">Halocaridina rubra</name>
    <name type="common">Hawaiian red shrimp</name>
    <dbReference type="NCBI Taxonomy" id="373956"/>
    <lineage>
        <taxon>Eukaryota</taxon>
        <taxon>Metazoa</taxon>
        <taxon>Ecdysozoa</taxon>
        <taxon>Arthropoda</taxon>
        <taxon>Crustacea</taxon>
        <taxon>Multicrustacea</taxon>
        <taxon>Malacostraca</taxon>
        <taxon>Eumalacostraca</taxon>
        <taxon>Eucarida</taxon>
        <taxon>Decapoda</taxon>
        <taxon>Pleocyemata</taxon>
        <taxon>Caridea</taxon>
        <taxon>Atyoidea</taxon>
        <taxon>Atyidae</taxon>
        <taxon>Halocaridina</taxon>
    </lineage>
</organism>
<name>A0AAN8X630_HALRR</name>
<dbReference type="AlphaFoldDB" id="A0AAN8X630"/>
<evidence type="ECO:0000313" key="1">
    <source>
        <dbReference type="EMBL" id="KAK7076946.1"/>
    </source>
</evidence>
<protein>
    <submittedName>
        <fullName evidence="1">Uncharacterized protein</fullName>
    </submittedName>
</protein>